<keyword evidence="1" id="KW-1133">Transmembrane helix</keyword>
<keyword evidence="1" id="KW-0812">Transmembrane</keyword>
<gene>
    <name evidence="2" type="ORF">HanXRQr2_Chr04g0140271</name>
</gene>
<evidence type="ECO:0000313" key="2">
    <source>
        <dbReference type="EMBL" id="KAF5807988.1"/>
    </source>
</evidence>
<dbReference type="Proteomes" id="UP000215914">
    <property type="component" value="Unassembled WGS sequence"/>
</dbReference>
<evidence type="ECO:0000256" key="1">
    <source>
        <dbReference type="SAM" id="Phobius"/>
    </source>
</evidence>
<feature type="transmembrane region" description="Helical" evidence="1">
    <location>
        <begin position="6"/>
        <end position="32"/>
    </location>
</feature>
<organism evidence="2 3">
    <name type="scientific">Helianthus annuus</name>
    <name type="common">Common sunflower</name>
    <dbReference type="NCBI Taxonomy" id="4232"/>
    <lineage>
        <taxon>Eukaryota</taxon>
        <taxon>Viridiplantae</taxon>
        <taxon>Streptophyta</taxon>
        <taxon>Embryophyta</taxon>
        <taxon>Tracheophyta</taxon>
        <taxon>Spermatophyta</taxon>
        <taxon>Magnoliopsida</taxon>
        <taxon>eudicotyledons</taxon>
        <taxon>Gunneridae</taxon>
        <taxon>Pentapetalae</taxon>
        <taxon>asterids</taxon>
        <taxon>campanulids</taxon>
        <taxon>Asterales</taxon>
        <taxon>Asteraceae</taxon>
        <taxon>Asteroideae</taxon>
        <taxon>Heliantheae alliance</taxon>
        <taxon>Heliantheae</taxon>
        <taxon>Helianthus</taxon>
    </lineage>
</organism>
<reference evidence="2" key="2">
    <citation type="submission" date="2020-06" db="EMBL/GenBank/DDBJ databases">
        <title>Helianthus annuus Genome sequencing and assembly Release 2.</title>
        <authorList>
            <person name="Gouzy J."/>
            <person name="Langlade N."/>
            <person name="Munos S."/>
        </authorList>
    </citation>
    <scope>NUCLEOTIDE SEQUENCE</scope>
    <source>
        <tissue evidence="2">Leaves</tissue>
    </source>
</reference>
<dbReference type="AlphaFoldDB" id="A0A9K3J390"/>
<evidence type="ECO:0000313" key="3">
    <source>
        <dbReference type="Proteomes" id="UP000215914"/>
    </source>
</evidence>
<sequence length="65" mass="7593">MNIIFIILHSISFMSIMFSLYSTYLILTMLFWGDNYYFGGELTSESYQATYDMNQYNNTGSSDLN</sequence>
<comment type="caution">
    <text evidence="2">The sequence shown here is derived from an EMBL/GenBank/DDBJ whole genome shotgun (WGS) entry which is preliminary data.</text>
</comment>
<keyword evidence="1" id="KW-0472">Membrane</keyword>
<name>A0A9K3J390_HELAN</name>
<keyword evidence="3" id="KW-1185">Reference proteome</keyword>
<protein>
    <submittedName>
        <fullName evidence="2">Uncharacterized protein</fullName>
    </submittedName>
</protein>
<dbReference type="EMBL" id="MNCJ02000319">
    <property type="protein sequence ID" value="KAF5807988.1"/>
    <property type="molecule type" value="Genomic_DNA"/>
</dbReference>
<proteinExistence type="predicted"/>
<dbReference type="Gramene" id="mRNA:HanXRQr2_Chr04g0140271">
    <property type="protein sequence ID" value="CDS:HanXRQr2_Chr04g0140271.1"/>
    <property type="gene ID" value="HanXRQr2_Chr04g0140271"/>
</dbReference>
<reference evidence="2" key="1">
    <citation type="journal article" date="2017" name="Nature">
        <title>The sunflower genome provides insights into oil metabolism, flowering and Asterid evolution.</title>
        <authorList>
            <person name="Badouin H."/>
            <person name="Gouzy J."/>
            <person name="Grassa C.J."/>
            <person name="Murat F."/>
            <person name="Staton S.E."/>
            <person name="Cottret L."/>
            <person name="Lelandais-Briere C."/>
            <person name="Owens G.L."/>
            <person name="Carrere S."/>
            <person name="Mayjonade B."/>
            <person name="Legrand L."/>
            <person name="Gill N."/>
            <person name="Kane N.C."/>
            <person name="Bowers J.E."/>
            <person name="Hubner S."/>
            <person name="Bellec A."/>
            <person name="Berard A."/>
            <person name="Berges H."/>
            <person name="Blanchet N."/>
            <person name="Boniface M.C."/>
            <person name="Brunel D."/>
            <person name="Catrice O."/>
            <person name="Chaidir N."/>
            <person name="Claudel C."/>
            <person name="Donnadieu C."/>
            <person name="Faraut T."/>
            <person name="Fievet G."/>
            <person name="Helmstetter N."/>
            <person name="King M."/>
            <person name="Knapp S.J."/>
            <person name="Lai Z."/>
            <person name="Le Paslier M.C."/>
            <person name="Lippi Y."/>
            <person name="Lorenzon L."/>
            <person name="Mandel J.R."/>
            <person name="Marage G."/>
            <person name="Marchand G."/>
            <person name="Marquand E."/>
            <person name="Bret-Mestries E."/>
            <person name="Morien E."/>
            <person name="Nambeesan S."/>
            <person name="Nguyen T."/>
            <person name="Pegot-Espagnet P."/>
            <person name="Pouilly N."/>
            <person name="Raftis F."/>
            <person name="Sallet E."/>
            <person name="Schiex T."/>
            <person name="Thomas J."/>
            <person name="Vandecasteele C."/>
            <person name="Vares D."/>
            <person name="Vear F."/>
            <person name="Vautrin S."/>
            <person name="Crespi M."/>
            <person name="Mangin B."/>
            <person name="Burke J.M."/>
            <person name="Salse J."/>
            <person name="Munos S."/>
            <person name="Vincourt P."/>
            <person name="Rieseberg L.H."/>
            <person name="Langlade N.B."/>
        </authorList>
    </citation>
    <scope>NUCLEOTIDE SEQUENCE</scope>
    <source>
        <tissue evidence="2">Leaves</tissue>
    </source>
</reference>
<accession>A0A9K3J390</accession>